<evidence type="ECO:0000259" key="6">
    <source>
        <dbReference type="Pfam" id="PF04932"/>
    </source>
</evidence>
<feature type="transmembrane region" description="Helical" evidence="5">
    <location>
        <begin position="169"/>
        <end position="188"/>
    </location>
</feature>
<organism evidence="7 8">
    <name type="scientific">Gluconobacter cerinus</name>
    <dbReference type="NCBI Taxonomy" id="38307"/>
    <lineage>
        <taxon>Bacteria</taxon>
        <taxon>Pseudomonadati</taxon>
        <taxon>Pseudomonadota</taxon>
        <taxon>Alphaproteobacteria</taxon>
        <taxon>Acetobacterales</taxon>
        <taxon>Acetobacteraceae</taxon>
        <taxon>Gluconobacter</taxon>
    </lineage>
</organism>
<dbReference type="PANTHER" id="PTHR37422">
    <property type="entry name" value="TEICHURONIC ACID BIOSYNTHESIS PROTEIN TUAE"/>
    <property type="match status" value="1"/>
</dbReference>
<proteinExistence type="predicted"/>
<dbReference type="RefSeq" id="WP_232309095.1">
    <property type="nucleotide sequence ID" value="NZ_LUTU01000005.1"/>
</dbReference>
<feature type="transmembrane region" description="Helical" evidence="5">
    <location>
        <begin position="93"/>
        <end position="115"/>
    </location>
</feature>
<dbReference type="PATRIC" id="fig|38307.3.peg.896"/>
<feature type="domain" description="O-antigen ligase-related" evidence="6">
    <location>
        <begin position="204"/>
        <end position="360"/>
    </location>
</feature>
<feature type="transmembrane region" description="Helical" evidence="5">
    <location>
        <begin position="219"/>
        <end position="235"/>
    </location>
</feature>
<dbReference type="Proteomes" id="UP000077786">
    <property type="component" value="Unassembled WGS sequence"/>
</dbReference>
<feature type="transmembrane region" description="Helical" evidence="5">
    <location>
        <begin position="69"/>
        <end position="87"/>
    </location>
</feature>
<evidence type="ECO:0000256" key="3">
    <source>
        <dbReference type="ARBA" id="ARBA00022989"/>
    </source>
</evidence>
<sequence>MESRNPPSTMSMRLSSFSLTRLGQWLAVLLPLTLTHLRGLAEADLDILAVLLLVQSARRRQWDWAREPWVIATFCWWGWQVLCTVWVSPGHGALGQSLAAIRFPLAAAALGCWLLRDDVWRRRALWVTCGCGLYIAFQIMVQAAFGRNLFGVPRFHDGTLTGPYTHPRAAAPLSRLILPMLMLGCTLIEGWKSRWSRTLGLCAATVLAVAVMVLAGQRMPFALSLFGIGICALLYRPMRPAALVAAAMMPLLIFAASALSPGSFSHLVVLARQQLTHFSQSPYGEIYTHAVVMAQEHPLLGQGYDAYRHHCDDPATFHGLSWLSMATPEKGWRDLCVQHPHNHYLQALVNAGIPGLILFVLMVACWLKALWPGRQGSAIAIGLFAAVFIQEWPIASSSDFMNLPLGGWGFLMLGLGLAYRNGFQDTARGPIS</sequence>
<dbReference type="InterPro" id="IPR007016">
    <property type="entry name" value="O-antigen_ligase-rel_domated"/>
</dbReference>
<evidence type="ECO:0000313" key="8">
    <source>
        <dbReference type="Proteomes" id="UP000077786"/>
    </source>
</evidence>
<feature type="transmembrane region" description="Helical" evidence="5">
    <location>
        <begin position="378"/>
        <end position="395"/>
    </location>
</feature>
<evidence type="ECO:0000256" key="2">
    <source>
        <dbReference type="ARBA" id="ARBA00022692"/>
    </source>
</evidence>
<feature type="transmembrane region" description="Helical" evidence="5">
    <location>
        <begin position="124"/>
        <end position="145"/>
    </location>
</feature>
<comment type="subcellular location">
    <subcellularLocation>
        <location evidence="1">Membrane</location>
        <topology evidence="1">Multi-pass membrane protein</topology>
    </subcellularLocation>
</comment>
<keyword evidence="2 5" id="KW-0812">Transmembrane</keyword>
<keyword evidence="3 5" id="KW-1133">Transmembrane helix</keyword>
<name>A0A1B6VM89_9PROT</name>
<evidence type="ECO:0000313" key="7">
    <source>
        <dbReference type="EMBL" id="OAJ68168.1"/>
    </source>
</evidence>
<dbReference type="Pfam" id="PF04932">
    <property type="entry name" value="Wzy_C"/>
    <property type="match status" value="1"/>
</dbReference>
<evidence type="ECO:0000256" key="4">
    <source>
        <dbReference type="ARBA" id="ARBA00023136"/>
    </source>
</evidence>
<keyword evidence="7" id="KW-0436">Ligase</keyword>
<dbReference type="InterPro" id="IPR051533">
    <property type="entry name" value="WaaL-like"/>
</dbReference>
<dbReference type="PANTHER" id="PTHR37422:SF13">
    <property type="entry name" value="LIPOPOLYSACCHARIDE BIOSYNTHESIS PROTEIN PA4999-RELATED"/>
    <property type="match status" value="1"/>
</dbReference>
<dbReference type="EMBL" id="LUTU01000005">
    <property type="protein sequence ID" value="OAJ68168.1"/>
    <property type="molecule type" value="Genomic_DNA"/>
</dbReference>
<reference evidence="7 8" key="1">
    <citation type="submission" date="2016-03" db="EMBL/GenBank/DDBJ databases">
        <title>Draft genome sequence of Gluconobacter cerinus strain CECT 9110.</title>
        <authorList>
            <person name="Sainz F."/>
            <person name="Mas A."/>
            <person name="Torija M.J."/>
        </authorList>
    </citation>
    <scope>NUCLEOTIDE SEQUENCE [LARGE SCALE GENOMIC DNA]</scope>
    <source>
        <strain evidence="7 8">CECT 9110</strain>
    </source>
</reference>
<gene>
    <name evidence="7" type="ORF">A0123_00871</name>
</gene>
<feature type="transmembrane region" description="Helical" evidence="5">
    <location>
        <begin position="401"/>
        <end position="419"/>
    </location>
</feature>
<protein>
    <submittedName>
        <fullName evidence="7">O-Antigen ligase</fullName>
    </submittedName>
</protein>
<feature type="transmembrane region" description="Helical" evidence="5">
    <location>
        <begin position="351"/>
        <end position="371"/>
    </location>
</feature>
<evidence type="ECO:0000256" key="5">
    <source>
        <dbReference type="SAM" id="Phobius"/>
    </source>
</evidence>
<evidence type="ECO:0000256" key="1">
    <source>
        <dbReference type="ARBA" id="ARBA00004141"/>
    </source>
</evidence>
<dbReference type="GO" id="GO:0016020">
    <property type="term" value="C:membrane"/>
    <property type="evidence" value="ECO:0007669"/>
    <property type="project" value="UniProtKB-SubCell"/>
</dbReference>
<keyword evidence="4 5" id="KW-0472">Membrane</keyword>
<feature type="transmembrane region" description="Helical" evidence="5">
    <location>
        <begin position="242"/>
        <end position="260"/>
    </location>
</feature>
<comment type="caution">
    <text evidence="7">The sequence shown here is derived from an EMBL/GenBank/DDBJ whole genome shotgun (WGS) entry which is preliminary data.</text>
</comment>
<dbReference type="AlphaFoldDB" id="A0A1B6VM89"/>
<dbReference type="GO" id="GO:0016874">
    <property type="term" value="F:ligase activity"/>
    <property type="evidence" value="ECO:0007669"/>
    <property type="project" value="UniProtKB-KW"/>
</dbReference>
<accession>A0A1B6VM89</accession>
<feature type="transmembrane region" description="Helical" evidence="5">
    <location>
        <begin position="195"/>
        <end position="213"/>
    </location>
</feature>